<evidence type="ECO:0000313" key="2">
    <source>
        <dbReference type="Proteomes" id="UP000000545"/>
    </source>
</evidence>
<dbReference type="OrthoDB" id="63034at2"/>
<proteinExistence type="predicted"/>
<protein>
    <recommendedName>
        <fullName evidence="3">Alpha/beta hydrolase</fullName>
    </recommendedName>
</protein>
<reference evidence="1 2" key="1">
    <citation type="journal article" date="2005" name="J. Bacteriol.">
        <title>Complete genome sequence and analysis of the multiresistant nosocomial pathogen Corynebacterium jeikeium K411, a lipid-requiring bacterium of the human skin flora.</title>
        <authorList>
            <person name="Tauch A."/>
            <person name="Kaiser O."/>
            <person name="Hain T."/>
            <person name="Goesmann A."/>
            <person name="Weisshaar B."/>
            <person name="Albersmeier A."/>
            <person name="Bekel T."/>
            <person name="Bischoff N."/>
            <person name="Brune I."/>
            <person name="Chakraborty T."/>
            <person name="Kalinowski J."/>
            <person name="Meyer F."/>
            <person name="Rupp O."/>
            <person name="Schneiker S."/>
            <person name="Viehoever P."/>
            <person name="Puehler A."/>
        </authorList>
    </citation>
    <scope>NUCLEOTIDE SEQUENCE [LARGE SCALE GENOMIC DNA]</scope>
    <source>
        <strain evidence="1 2">K411</strain>
    </source>
</reference>
<sequence>MLPDGEEPENSVNPVSKAVVLHPATGVDMNLYRKFAAFLASRGWAALIYDLRGAGEFAQPGVGKTIPLGVMLQWRRLAGRAHGFLPLEAPGSVAGGC</sequence>
<dbReference type="AlphaFoldDB" id="Q4JXB9"/>
<dbReference type="KEGG" id="cjk:jk0385"/>
<dbReference type="Gene3D" id="3.40.50.1820">
    <property type="entry name" value="alpha/beta hydrolase"/>
    <property type="match status" value="1"/>
</dbReference>
<dbReference type="Proteomes" id="UP000000545">
    <property type="component" value="Chromosome"/>
</dbReference>
<evidence type="ECO:0000313" key="1">
    <source>
        <dbReference type="EMBL" id="CAI36538.1"/>
    </source>
</evidence>
<dbReference type="HOGENOM" id="CLU_2342022_0_0_11"/>
<dbReference type="InterPro" id="IPR029058">
    <property type="entry name" value="AB_hydrolase_fold"/>
</dbReference>
<dbReference type="PATRIC" id="fig|306537.10.peg.397"/>
<dbReference type="EMBL" id="CR931997">
    <property type="protein sequence ID" value="CAI36538.1"/>
    <property type="molecule type" value="Genomic_DNA"/>
</dbReference>
<name>Q4JXB9_CORJK</name>
<gene>
    <name evidence="1" type="ordered locus">jk0385</name>
</gene>
<keyword evidence="2" id="KW-1185">Reference proteome</keyword>
<evidence type="ECO:0008006" key="3">
    <source>
        <dbReference type="Google" id="ProtNLM"/>
    </source>
</evidence>
<organism evidence="1 2">
    <name type="scientific">Corynebacterium jeikeium (strain K411)</name>
    <dbReference type="NCBI Taxonomy" id="306537"/>
    <lineage>
        <taxon>Bacteria</taxon>
        <taxon>Bacillati</taxon>
        <taxon>Actinomycetota</taxon>
        <taxon>Actinomycetes</taxon>
        <taxon>Mycobacteriales</taxon>
        <taxon>Corynebacteriaceae</taxon>
        <taxon>Corynebacterium</taxon>
    </lineage>
</organism>
<dbReference type="SUPFAM" id="SSF53474">
    <property type="entry name" value="alpha/beta-Hydrolases"/>
    <property type="match status" value="1"/>
</dbReference>
<accession>Q4JXB9</accession>